<feature type="transmembrane region" description="Helical" evidence="7">
    <location>
        <begin position="16"/>
        <end position="34"/>
    </location>
</feature>
<organism evidence="9 10">
    <name type="scientific">Kibdelosporangium banguiense</name>
    <dbReference type="NCBI Taxonomy" id="1365924"/>
    <lineage>
        <taxon>Bacteria</taxon>
        <taxon>Bacillati</taxon>
        <taxon>Actinomycetota</taxon>
        <taxon>Actinomycetes</taxon>
        <taxon>Pseudonocardiales</taxon>
        <taxon>Pseudonocardiaceae</taxon>
        <taxon>Kibdelosporangium</taxon>
    </lineage>
</organism>
<dbReference type="PANTHER" id="PTHR30572">
    <property type="entry name" value="MEMBRANE COMPONENT OF TRANSPORTER-RELATED"/>
    <property type="match status" value="1"/>
</dbReference>
<evidence type="ECO:0000256" key="4">
    <source>
        <dbReference type="ARBA" id="ARBA00022989"/>
    </source>
</evidence>
<proteinExistence type="inferred from homology"/>
<evidence type="ECO:0000259" key="8">
    <source>
        <dbReference type="Pfam" id="PF02687"/>
    </source>
</evidence>
<feature type="transmembrane region" description="Helical" evidence="7">
    <location>
        <begin position="117"/>
        <end position="138"/>
    </location>
</feature>
<name>A0ABS4TI81_9PSEU</name>
<sequence length="148" mass="15511">MSVPVHPIHAGPRMSLPALAGTLVPIAFCVVLTIAGSTGWWVLTVLLVSEIAVYQSFSALVRRRRRDLALLRCFGASRGQVFAGVLTEAAWCGLAGALLGLGFCMIALGLYKFDSAIFALLMGVGGAVVGAFVPAFRASRVPPAGPRR</sequence>
<keyword evidence="10" id="KW-1185">Reference proteome</keyword>
<evidence type="ECO:0000313" key="10">
    <source>
        <dbReference type="Proteomes" id="UP001519332"/>
    </source>
</evidence>
<reference evidence="9 10" key="1">
    <citation type="submission" date="2021-03" db="EMBL/GenBank/DDBJ databases">
        <title>Sequencing the genomes of 1000 actinobacteria strains.</title>
        <authorList>
            <person name="Klenk H.-P."/>
        </authorList>
    </citation>
    <scope>NUCLEOTIDE SEQUENCE [LARGE SCALE GENOMIC DNA]</scope>
    <source>
        <strain evidence="9 10">DSM 46670</strain>
    </source>
</reference>
<dbReference type="RefSeq" id="WP_209641266.1">
    <property type="nucleotide sequence ID" value="NZ_JAGINW010000001.1"/>
</dbReference>
<feature type="transmembrane region" description="Helical" evidence="7">
    <location>
        <begin position="40"/>
        <end position="61"/>
    </location>
</feature>
<dbReference type="InterPro" id="IPR003838">
    <property type="entry name" value="ABC3_permease_C"/>
</dbReference>
<dbReference type="Proteomes" id="UP001519332">
    <property type="component" value="Unassembled WGS sequence"/>
</dbReference>
<comment type="subcellular location">
    <subcellularLocation>
        <location evidence="1">Cell membrane</location>
        <topology evidence="1">Multi-pass membrane protein</topology>
    </subcellularLocation>
</comment>
<protein>
    <submittedName>
        <fullName evidence="9">ABC-type lipoprotein release transport system permease subunit</fullName>
    </submittedName>
</protein>
<evidence type="ECO:0000256" key="2">
    <source>
        <dbReference type="ARBA" id="ARBA00022475"/>
    </source>
</evidence>
<dbReference type="EMBL" id="JAGINW010000001">
    <property type="protein sequence ID" value="MBP2324132.1"/>
    <property type="molecule type" value="Genomic_DNA"/>
</dbReference>
<accession>A0ABS4TI81</accession>
<comment type="similarity">
    <text evidence="6">Belongs to the ABC-4 integral membrane protein family.</text>
</comment>
<keyword evidence="5 7" id="KW-0472">Membrane</keyword>
<dbReference type="InterPro" id="IPR050250">
    <property type="entry name" value="Macrolide_Exporter_MacB"/>
</dbReference>
<evidence type="ECO:0000256" key="7">
    <source>
        <dbReference type="SAM" id="Phobius"/>
    </source>
</evidence>
<feature type="domain" description="ABC3 transporter permease C-terminal" evidence="8">
    <location>
        <begin position="43"/>
        <end position="143"/>
    </location>
</feature>
<keyword evidence="2" id="KW-1003">Cell membrane</keyword>
<evidence type="ECO:0000256" key="3">
    <source>
        <dbReference type="ARBA" id="ARBA00022692"/>
    </source>
</evidence>
<dbReference type="Pfam" id="PF02687">
    <property type="entry name" value="FtsX"/>
    <property type="match status" value="1"/>
</dbReference>
<dbReference type="PANTHER" id="PTHR30572:SF4">
    <property type="entry name" value="ABC TRANSPORTER PERMEASE YTRF"/>
    <property type="match status" value="1"/>
</dbReference>
<keyword evidence="3 7" id="KW-0812">Transmembrane</keyword>
<keyword evidence="9" id="KW-0449">Lipoprotein</keyword>
<gene>
    <name evidence="9" type="ORF">JOF56_004517</name>
</gene>
<comment type="caution">
    <text evidence="9">The sequence shown here is derived from an EMBL/GenBank/DDBJ whole genome shotgun (WGS) entry which is preliminary data.</text>
</comment>
<feature type="transmembrane region" description="Helical" evidence="7">
    <location>
        <begin position="81"/>
        <end position="111"/>
    </location>
</feature>
<evidence type="ECO:0000256" key="1">
    <source>
        <dbReference type="ARBA" id="ARBA00004651"/>
    </source>
</evidence>
<keyword evidence="4 7" id="KW-1133">Transmembrane helix</keyword>
<evidence type="ECO:0000256" key="5">
    <source>
        <dbReference type="ARBA" id="ARBA00023136"/>
    </source>
</evidence>
<evidence type="ECO:0000256" key="6">
    <source>
        <dbReference type="ARBA" id="ARBA00038076"/>
    </source>
</evidence>
<evidence type="ECO:0000313" key="9">
    <source>
        <dbReference type="EMBL" id="MBP2324132.1"/>
    </source>
</evidence>